<dbReference type="Proteomes" id="UP000092154">
    <property type="component" value="Unassembled WGS sequence"/>
</dbReference>
<name>A0A1B7MQR8_9AGAM</name>
<keyword evidence="2" id="KW-1185">Reference proteome</keyword>
<organism evidence="1 2">
    <name type="scientific">Rhizopogon vinicolor AM-OR11-026</name>
    <dbReference type="NCBI Taxonomy" id="1314800"/>
    <lineage>
        <taxon>Eukaryota</taxon>
        <taxon>Fungi</taxon>
        <taxon>Dikarya</taxon>
        <taxon>Basidiomycota</taxon>
        <taxon>Agaricomycotina</taxon>
        <taxon>Agaricomycetes</taxon>
        <taxon>Agaricomycetidae</taxon>
        <taxon>Boletales</taxon>
        <taxon>Suillineae</taxon>
        <taxon>Rhizopogonaceae</taxon>
        <taxon>Rhizopogon</taxon>
    </lineage>
</organism>
<protein>
    <submittedName>
        <fullName evidence="1">Uncharacterized protein</fullName>
    </submittedName>
</protein>
<dbReference type="EMBL" id="KV448552">
    <property type="protein sequence ID" value="OAX34926.1"/>
    <property type="molecule type" value="Genomic_DNA"/>
</dbReference>
<dbReference type="InParanoid" id="A0A1B7MQR8"/>
<evidence type="ECO:0000313" key="2">
    <source>
        <dbReference type="Proteomes" id="UP000092154"/>
    </source>
</evidence>
<reference evidence="1 2" key="1">
    <citation type="submission" date="2016-06" db="EMBL/GenBank/DDBJ databases">
        <title>Comparative genomics of the ectomycorrhizal sister species Rhizopogon vinicolor and Rhizopogon vesiculosus (Basidiomycota: Boletales) reveals a divergence of the mating type B locus.</title>
        <authorList>
            <consortium name="DOE Joint Genome Institute"/>
            <person name="Mujic A.B."/>
            <person name="Kuo A."/>
            <person name="Tritt A."/>
            <person name="Lipzen A."/>
            <person name="Chen C."/>
            <person name="Johnson J."/>
            <person name="Sharma A."/>
            <person name="Barry K."/>
            <person name="Grigoriev I.V."/>
            <person name="Spatafora J.W."/>
        </authorList>
    </citation>
    <scope>NUCLEOTIDE SEQUENCE [LARGE SCALE GENOMIC DNA]</scope>
    <source>
        <strain evidence="1 2">AM-OR11-026</strain>
    </source>
</reference>
<accession>A0A1B7MQR8</accession>
<proteinExistence type="predicted"/>
<gene>
    <name evidence="1" type="ORF">K503DRAFT_774030</name>
</gene>
<dbReference type="AlphaFoldDB" id="A0A1B7MQR8"/>
<evidence type="ECO:0000313" key="1">
    <source>
        <dbReference type="EMBL" id="OAX34926.1"/>
    </source>
</evidence>
<sequence length="54" mass="6214">MRLGLGIPLDLPVKPNPVEHFEDESALRTLKECRSIFRDQLEFVKMCVITESVL</sequence>